<dbReference type="Gene3D" id="3.40.1660.10">
    <property type="entry name" value="EreA-like (biosynthetic domain)"/>
    <property type="match status" value="2"/>
</dbReference>
<dbReference type="EMBL" id="BJYA01000018">
    <property type="protein sequence ID" value="GEN46706.1"/>
    <property type="molecule type" value="Genomic_DNA"/>
</dbReference>
<protein>
    <recommendedName>
        <fullName evidence="3">Erythromycin esterase</fullName>
    </recommendedName>
</protein>
<keyword evidence="2" id="KW-1185">Reference proteome</keyword>
<accession>A0A511W6I8</accession>
<dbReference type="Proteomes" id="UP000321440">
    <property type="component" value="Unassembled WGS sequence"/>
</dbReference>
<name>A0A511W6I8_9BACI</name>
<organism evidence="1 2">
    <name type="scientific">Alkalibacillus haloalkaliphilus</name>
    <dbReference type="NCBI Taxonomy" id="94136"/>
    <lineage>
        <taxon>Bacteria</taxon>
        <taxon>Bacillati</taxon>
        <taxon>Bacillota</taxon>
        <taxon>Bacilli</taxon>
        <taxon>Bacillales</taxon>
        <taxon>Bacillaceae</taxon>
        <taxon>Alkalibacillus</taxon>
    </lineage>
</organism>
<evidence type="ECO:0000313" key="2">
    <source>
        <dbReference type="Proteomes" id="UP000321440"/>
    </source>
</evidence>
<dbReference type="AlphaFoldDB" id="A0A511W6I8"/>
<dbReference type="InterPro" id="IPR052036">
    <property type="entry name" value="Hydrolase/PRTase-associated"/>
</dbReference>
<dbReference type="Pfam" id="PF05139">
    <property type="entry name" value="Erythro_esteras"/>
    <property type="match status" value="1"/>
</dbReference>
<reference evidence="1 2" key="1">
    <citation type="submission" date="2019-07" db="EMBL/GenBank/DDBJ databases">
        <title>Whole genome shotgun sequence of Alkalibacillus haloalkaliphilus NBRC 103110.</title>
        <authorList>
            <person name="Hosoyama A."/>
            <person name="Uohara A."/>
            <person name="Ohji S."/>
            <person name="Ichikawa N."/>
        </authorList>
    </citation>
    <scope>NUCLEOTIDE SEQUENCE [LARGE SCALE GENOMIC DNA]</scope>
    <source>
        <strain evidence="1 2">NBRC 103110</strain>
    </source>
</reference>
<dbReference type="GO" id="GO:0046677">
    <property type="term" value="P:response to antibiotic"/>
    <property type="evidence" value="ECO:0007669"/>
    <property type="project" value="InterPro"/>
</dbReference>
<evidence type="ECO:0000313" key="1">
    <source>
        <dbReference type="EMBL" id="GEN46706.1"/>
    </source>
</evidence>
<proteinExistence type="predicted"/>
<dbReference type="PANTHER" id="PTHR31299">
    <property type="entry name" value="ESTERASE, PUTATIVE (AFU_ORTHOLOGUE AFUA_1G05850)-RELATED"/>
    <property type="match status" value="1"/>
</dbReference>
<sequence length="383" mass="45302">MFKKNKQKKDISDEAIRFDDLSSLDKHVKDKQIIVLGESSHGINDYYRTKINIIKYLHEVHNFSHVIFENGFLESSLGTEVFNDTEIDQFIKEFKLDIYHNEEMLEFYKQNWVKRLRFWGMDAQPVKYSEKFMNWVISIAPWDIAKKVIEAEEMFFSLESENDGKRKKSAEDKEKQKHCEFLYEELINLLRSQSNEFSVDQLHLNILINGFKNRIEWLQLINLGGIKGGSKRGELMFNNVNWLKENIILDEKIIIWAHNYHIRKSQTTSSKLLNIRNLGQYLNGKFKNNIYTIGFYAIDGNYSNLLREDNEIKITNNKHLERQVENIVGGNTFLALNNANCSLNKRWWLLESGLKNQLPMSINPYNHYDALIILKNVKKPKYF</sequence>
<gene>
    <name evidence="1" type="ORF">AHA02nite_24820</name>
</gene>
<dbReference type="CDD" id="cd14728">
    <property type="entry name" value="Ere-like"/>
    <property type="match status" value="1"/>
</dbReference>
<comment type="caution">
    <text evidence="1">The sequence shown here is derived from an EMBL/GenBank/DDBJ whole genome shotgun (WGS) entry which is preliminary data.</text>
</comment>
<dbReference type="InterPro" id="IPR007815">
    <property type="entry name" value="Emycin_Estase"/>
</dbReference>
<dbReference type="PANTHER" id="PTHR31299:SF0">
    <property type="entry name" value="ESTERASE, PUTATIVE (AFU_ORTHOLOGUE AFUA_1G05850)-RELATED"/>
    <property type="match status" value="1"/>
</dbReference>
<evidence type="ECO:0008006" key="3">
    <source>
        <dbReference type="Google" id="ProtNLM"/>
    </source>
</evidence>
<dbReference type="RefSeq" id="WP_170236099.1">
    <property type="nucleotide sequence ID" value="NZ_BJYA01000018.1"/>
</dbReference>
<dbReference type="SUPFAM" id="SSF159501">
    <property type="entry name" value="EreA/ChaN-like"/>
    <property type="match status" value="1"/>
</dbReference>